<proteinExistence type="predicted"/>
<comment type="caution">
    <text evidence="3">The sequence shown here is derived from an EMBL/GenBank/DDBJ whole genome shotgun (WGS) entry which is preliminary data.</text>
</comment>
<reference evidence="3" key="1">
    <citation type="submission" date="2023-10" db="EMBL/GenBank/DDBJ databases">
        <authorList>
            <person name="Chen Y."/>
            <person name="Shah S."/>
            <person name="Dougan E. K."/>
            <person name="Thang M."/>
            <person name="Chan C."/>
        </authorList>
    </citation>
    <scope>NUCLEOTIDE SEQUENCE [LARGE SCALE GENOMIC DNA]</scope>
</reference>
<sequence length="255" mass="28618">MRIRLGDKAAREAEKQAALEAEKQKLSVCPPCTPEGGPIGKKCIFLCGSQYGITRSSVDPSRFIEWEYPDGSGTADMFCANTYRYDFKAKGTREEVVNWMNESKDNRDQFHGKRKMKLTKAQAKFAKGTWNSERKGRGSSTKKLERQMGEYESQVSKTAQKKLGHKRVKLHGQDVVIMPAAKGTPWKLQPKFMTNLLATERIHSEDSDDSEDVVDAAFDELCDEQEAQLEEATRGAKSLQEMIAAVQAETKTANK</sequence>
<feature type="coiled-coil region" evidence="1">
    <location>
        <begin position="222"/>
        <end position="249"/>
    </location>
</feature>
<feature type="region of interest" description="Disordered" evidence="2">
    <location>
        <begin position="127"/>
        <end position="165"/>
    </location>
</feature>
<dbReference type="Proteomes" id="UP001189429">
    <property type="component" value="Unassembled WGS sequence"/>
</dbReference>
<gene>
    <name evidence="3" type="ORF">PCOR1329_LOCUS61728</name>
</gene>
<keyword evidence="1" id="KW-0175">Coiled coil</keyword>
<protein>
    <submittedName>
        <fullName evidence="3">Uncharacterized protein</fullName>
    </submittedName>
</protein>
<name>A0ABN9VX75_9DINO</name>
<evidence type="ECO:0000313" key="3">
    <source>
        <dbReference type="EMBL" id="CAK0877761.1"/>
    </source>
</evidence>
<keyword evidence="4" id="KW-1185">Reference proteome</keyword>
<organism evidence="3 4">
    <name type="scientific">Prorocentrum cordatum</name>
    <dbReference type="NCBI Taxonomy" id="2364126"/>
    <lineage>
        <taxon>Eukaryota</taxon>
        <taxon>Sar</taxon>
        <taxon>Alveolata</taxon>
        <taxon>Dinophyceae</taxon>
        <taxon>Prorocentrales</taxon>
        <taxon>Prorocentraceae</taxon>
        <taxon>Prorocentrum</taxon>
    </lineage>
</organism>
<evidence type="ECO:0000256" key="1">
    <source>
        <dbReference type="SAM" id="Coils"/>
    </source>
</evidence>
<evidence type="ECO:0000313" key="4">
    <source>
        <dbReference type="Proteomes" id="UP001189429"/>
    </source>
</evidence>
<feature type="compositionally biased region" description="Basic and acidic residues" evidence="2">
    <location>
        <begin position="132"/>
        <end position="149"/>
    </location>
</feature>
<evidence type="ECO:0000256" key="2">
    <source>
        <dbReference type="SAM" id="MobiDB-lite"/>
    </source>
</evidence>
<feature type="non-terminal residue" evidence="3">
    <location>
        <position position="255"/>
    </location>
</feature>
<dbReference type="EMBL" id="CAUYUJ010017773">
    <property type="protein sequence ID" value="CAK0877761.1"/>
    <property type="molecule type" value="Genomic_DNA"/>
</dbReference>
<accession>A0ABN9VX75</accession>